<evidence type="ECO:0000256" key="3">
    <source>
        <dbReference type="ARBA" id="ARBA00022598"/>
    </source>
</evidence>
<dbReference type="GO" id="GO:0005524">
    <property type="term" value="F:ATP binding"/>
    <property type="evidence" value="ECO:0007669"/>
    <property type="project" value="UniProtKB-UniRule"/>
</dbReference>
<dbReference type="PANTHER" id="PTHR23132:SF25">
    <property type="entry name" value="D-ALANINE--D-ALANINE LIGASE A"/>
    <property type="match status" value="1"/>
</dbReference>
<dbReference type="Pfam" id="PF01820">
    <property type="entry name" value="Dala_Dala_lig_N"/>
    <property type="match status" value="1"/>
</dbReference>
<organism evidence="17 18">
    <name type="scientific">Corynebacterium mendelii</name>
    <dbReference type="NCBI Taxonomy" id="2765362"/>
    <lineage>
        <taxon>Bacteria</taxon>
        <taxon>Bacillati</taxon>
        <taxon>Actinomycetota</taxon>
        <taxon>Actinomycetes</taxon>
        <taxon>Mycobacteriales</taxon>
        <taxon>Corynebacteriaceae</taxon>
        <taxon>Corynebacterium</taxon>
    </lineage>
</organism>
<evidence type="ECO:0000256" key="10">
    <source>
        <dbReference type="ARBA" id="ARBA00023211"/>
    </source>
</evidence>
<dbReference type="InterPro" id="IPR011127">
    <property type="entry name" value="Dala_Dala_lig_N"/>
</dbReference>
<feature type="binding site" evidence="14">
    <location>
        <position position="325"/>
    </location>
    <ligand>
        <name>Mg(2+)</name>
        <dbReference type="ChEBI" id="CHEBI:18420"/>
        <label>2</label>
    </ligand>
</feature>
<dbReference type="HAMAP" id="MF_00047">
    <property type="entry name" value="Dala_Dala_lig"/>
    <property type="match status" value="1"/>
</dbReference>
<feature type="domain" description="ATP-grasp" evidence="16">
    <location>
        <begin position="152"/>
        <end position="356"/>
    </location>
</feature>
<feature type="active site" evidence="13">
    <location>
        <position position="20"/>
    </location>
</feature>
<dbReference type="AlphaFoldDB" id="A0A939IYE9"/>
<dbReference type="PROSITE" id="PS00844">
    <property type="entry name" value="DALA_DALA_LIGASE_2"/>
    <property type="match status" value="1"/>
</dbReference>
<feature type="binding site" evidence="14">
    <location>
        <position position="323"/>
    </location>
    <ligand>
        <name>Mg(2+)</name>
        <dbReference type="ChEBI" id="CHEBI:18420"/>
        <label>1</label>
    </ligand>
</feature>
<keyword evidence="3 12" id="KW-0436">Ligase</keyword>
<dbReference type="InterPro" id="IPR011761">
    <property type="entry name" value="ATP-grasp"/>
</dbReference>
<comment type="cofactor">
    <cofactor evidence="1">
        <name>Mn(2+)</name>
        <dbReference type="ChEBI" id="CHEBI:29035"/>
    </cofactor>
</comment>
<evidence type="ECO:0000256" key="1">
    <source>
        <dbReference type="ARBA" id="ARBA00001936"/>
    </source>
</evidence>
<evidence type="ECO:0000313" key="18">
    <source>
        <dbReference type="Proteomes" id="UP000664332"/>
    </source>
</evidence>
<evidence type="ECO:0000256" key="11">
    <source>
        <dbReference type="ARBA" id="ARBA00023316"/>
    </source>
</evidence>
<feature type="binding site" evidence="14">
    <location>
        <position position="323"/>
    </location>
    <ligand>
        <name>Mg(2+)</name>
        <dbReference type="ChEBI" id="CHEBI:18420"/>
        <label>2</label>
    </ligand>
</feature>
<dbReference type="GO" id="GO:0009252">
    <property type="term" value="P:peptidoglycan biosynthetic process"/>
    <property type="evidence" value="ECO:0007669"/>
    <property type="project" value="UniProtKB-UniRule"/>
</dbReference>
<keyword evidence="11 12" id="KW-0961">Cell wall biogenesis/degradation</keyword>
<dbReference type="EMBL" id="JAFLEQ010000015">
    <property type="protein sequence ID" value="MBN9644602.1"/>
    <property type="molecule type" value="Genomic_DNA"/>
</dbReference>
<feature type="active site" evidence="13">
    <location>
        <position position="334"/>
    </location>
</feature>
<keyword evidence="6 15" id="KW-0067">ATP-binding</keyword>
<dbReference type="GO" id="GO:0046872">
    <property type="term" value="F:metal ion binding"/>
    <property type="evidence" value="ECO:0007669"/>
    <property type="project" value="UniProtKB-KW"/>
</dbReference>
<protein>
    <recommendedName>
        <fullName evidence="12">D-alanine--D-alanine ligase</fullName>
        <ecNumber evidence="12">6.3.2.4</ecNumber>
    </recommendedName>
    <alternativeName>
        <fullName evidence="12">D-Ala-D-Ala ligase</fullName>
    </alternativeName>
    <alternativeName>
        <fullName evidence="12">D-alanylalanine synthetase</fullName>
    </alternativeName>
</protein>
<dbReference type="SUPFAM" id="SSF52440">
    <property type="entry name" value="PreATP-grasp domain"/>
    <property type="match status" value="1"/>
</dbReference>
<dbReference type="Gene3D" id="3.30.1490.20">
    <property type="entry name" value="ATP-grasp fold, A domain"/>
    <property type="match status" value="1"/>
</dbReference>
<dbReference type="Pfam" id="PF07478">
    <property type="entry name" value="Dala_Dala_lig_C"/>
    <property type="match status" value="1"/>
</dbReference>
<sequence length="364" mass="38456">MTESAKRARIAVVYGGMSSEHSVACVTGRAIMDNLDPARYEVIPVAITADGVWTTGTRDAAELTMTADYLPQVKLREEIRLSTTPQRKGQFHFVGGDNAGQLYAEVDCIFPALHGRHGEDGTIQGLFELSGVPYVGCGVLASAVAMDKEYTKKILSASGLAVAPQVVVHPGDSLDEKDKQRLGLPVYVKPANGGSSIGVSKVDSWEDLDAALATAFAEDSKVLVESQITGPEVELGVLQYPDGTLLASPPAQLGGTTDSPEGFYGFETKYLAGSVTPTIPAPCGEDNTRLLKQMALAAFRALGCEGLARVDFFLTGNGPVVNEVNTMPGFTPISMYPQVLAAAGIDYQRLLDILIQRAMGGGGQ</sequence>
<dbReference type="PANTHER" id="PTHR23132">
    <property type="entry name" value="D-ALANINE--D-ALANINE LIGASE"/>
    <property type="match status" value="1"/>
</dbReference>
<dbReference type="PROSITE" id="PS00843">
    <property type="entry name" value="DALA_DALA_LIGASE_1"/>
    <property type="match status" value="1"/>
</dbReference>
<dbReference type="Gene3D" id="3.30.470.20">
    <property type="entry name" value="ATP-grasp fold, B domain"/>
    <property type="match status" value="1"/>
</dbReference>
<dbReference type="EC" id="6.3.2.4" evidence="12"/>
<keyword evidence="10 14" id="KW-0464">Manganese</keyword>
<dbReference type="NCBIfam" id="TIGR01205">
    <property type="entry name" value="D_ala_D_alaTIGR"/>
    <property type="match status" value="1"/>
</dbReference>
<keyword evidence="5 15" id="KW-0547">Nucleotide-binding</keyword>
<comment type="catalytic activity">
    <reaction evidence="12">
        <text>2 D-alanine + ATP = D-alanyl-D-alanine + ADP + phosphate + H(+)</text>
        <dbReference type="Rhea" id="RHEA:11224"/>
        <dbReference type="ChEBI" id="CHEBI:15378"/>
        <dbReference type="ChEBI" id="CHEBI:30616"/>
        <dbReference type="ChEBI" id="CHEBI:43474"/>
        <dbReference type="ChEBI" id="CHEBI:57416"/>
        <dbReference type="ChEBI" id="CHEBI:57822"/>
        <dbReference type="ChEBI" id="CHEBI:456216"/>
        <dbReference type="EC" id="6.3.2.4"/>
    </reaction>
</comment>
<accession>A0A939IYE9</accession>
<dbReference type="GO" id="GO:0071555">
    <property type="term" value="P:cell wall organization"/>
    <property type="evidence" value="ECO:0007669"/>
    <property type="project" value="UniProtKB-KW"/>
</dbReference>
<keyword evidence="7 14" id="KW-0460">Magnesium</keyword>
<keyword evidence="18" id="KW-1185">Reference proteome</keyword>
<dbReference type="GO" id="GO:0008360">
    <property type="term" value="P:regulation of cell shape"/>
    <property type="evidence" value="ECO:0007669"/>
    <property type="project" value="UniProtKB-KW"/>
</dbReference>
<dbReference type="InterPro" id="IPR000291">
    <property type="entry name" value="D-Ala_lig_Van_CS"/>
</dbReference>
<evidence type="ECO:0000313" key="17">
    <source>
        <dbReference type="EMBL" id="MBN9644602.1"/>
    </source>
</evidence>
<feature type="binding site" evidence="14">
    <location>
        <position position="311"/>
    </location>
    <ligand>
        <name>Mg(2+)</name>
        <dbReference type="ChEBI" id="CHEBI:18420"/>
        <label>1</label>
    </ligand>
</feature>
<dbReference type="SUPFAM" id="SSF56059">
    <property type="entry name" value="Glutathione synthetase ATP-binding domain-like"/>
    <property type="match status" value="1"/>
</dbReference>
<dbReference type="InterPro" id="IPR013815">
    <property type="entry name" value="ATP_grasp_subdomain_1"/>
</dbReference>
<comment type="subcellular location">
    <subcellularLocation>
        <location evidence="12">Cytoplasm</location>
    </subcellularLocation>
</comment>
<dbReference type="GO" id="GO:0005829">
    <property type="term" value="C:cytosol"/>
    <property type="evidence" value="ECO:0007669"/>
    <property type="project" value="TreeGrafter"/>
</dbReference>
<evidence type="ECO:0000256" key="6">
    <source>
        <dbReference type="ARBA" id="ARBA00022840"/>
    </source>
</evidence>
<feature type="active site" evidence="13">
    <location>
        <position position="195"/>
    </location>
</feature>
<comment type="cofactor">
    <cofactor evidence="14">
        <name>Mg(2+)</name>
        <dbReference type="ChEBI" id="CHEBI:18420"/>
    </cofactor>
    <cofactor evidence="14">
        <name>Mn(2+)</name>
        <dbReference type="ChEBI" id="CHEBI:29035"/>
    </cofactor>
    <text evidence="14">Binds 2 magnesium or manganese ions per subunit.</text>
</comment>
<dbReference type="GO" id="GO:0008716">
    <property type="term" value="F:D-alanine-D-alanine ligase activity"/>
    <property type="evidence" value="ECO:0007669"/>
    <property type="project" value="UniProtKB-UniRule"/>
</dbReference>
<evidence type="ECO:0000256" key="15">
    <source>
        <dbReference type="PROSITE-ProRule" id="PRU00409"/>
    </source>
</evidence>
<evidence type="ECO:0000256" key="5">
    <source>
        <dbReference type="ARBA" id="ARBA00022741"/>
    </source>
</evidence>
<evidence type="ECO:0000256" key="8">
    <source>
        <dbReference type="ARBA" id="ARBA00022960"/>
    </source>
</evidence>
<evidence type="ECO:0000256" key="14">
    <source>
        <dbReference type="PIRSR" id="PIRSR039102-3"/>
    </source>
</evidence>
<evidence type="ECO:0000256" key="12">
    <source>
        <dbReference type="HAMAP-Rule" id="MF_00047"/>
    </source>
</evidence>
<evidence type="ECO:0000256" key="7">
    <source>
        <dbReference type="ARBA" id="ARBA00022842"/>
    </source>
</evidence>
<evidence type="ECO:0000256" key="2">
    <source>
        <dbReference type="ARBA" id="ARBA00010871"/>
    </source>
</evidence>
<comment type="function">
    <text evidence="12">Cell wall formation.</text>
</comment>
<comment type="pathway">
    <text evidence="12">Cell wall biogenesis; peptidoglycan biosynthesis.</text>
</comment>
<name>A0A939IYE9_9CORY</name>
<dbReference type="InterPro" id="IPR005905">
    <property type="entry name" value="D_ala_D_ala"/>
</dbReference>
<evidence type="ECO:0000259" key="16">
    <source>
        <dbReference type="PROSITE" id="PS50975"/>
    </source>
</evidence>
<proteinExistence type="inferred from homology"/>
<evidence type="ECO:0000256" key="13">
    <source>
        <dbReference type="PIRSR" id="PIRSR039102-1"/>
    </source>
</evidence>
<dbReference type="Proteomes" id="UP000664332">
    <property type="component" value="Unassembled WGS sequence"/>
</dbReference>
<keyword evidence="8 12" id="KW-0133">Cell shape</keyword>
<keyword evidence="12" id="KW-0963">Cytoplasm</keyword>
<evidence type="ECO:0000256" key="9">
    <source>
        <dbReference type="ARBA" id="ARBA00022984"/>
    </source>
</evidence>
<dbReference type="RefSeq" id="WP_207279087.1">
    <property type="nucleotide sequence ID" value="NZ_JAFLEQ010000015.1"/>
</dbReference>
<dbReference type="InterPro" id="IPR011095">
    <property type="entry name" value="Dala_Dala_lig_C"/>
</dbReference>
<keyword evidence="4 14" id="KW-0479">Metal-binding</keyword>
<evidence type="ECO:0000256" key="4">
    <source>
        <dbReference type="ARBA" id="ARBA00022723"/>
    </source>
</evidence>
<dbReference type="Gene3D" id="3.40.50.20">
    <property type="match status" value="1"/>
</dbReference>
<comment type="similarity">
    <text evidence="2 12">Belongs to the D-alanine--D-alanine ligase family.</text>
</comment>
<gene>
    <name evidence="12" type="primary">ddl</name>
    <name evidence="17" type="ORF">JZY06_08270</name>
</gene>
<comment type="caution">
    <text evidence="17">The sequence shown here is derived from an EMBL/GenBank/DDBJ whole genome shotgun (WGS) entry which is preliminary data.</text>
</comment>
<reference evidence="17" key="1">
    <citation type="submission" date="2021-03" db="EMBL/GenBank/DDBJ databases">
        <authorList>
            <person name="Sun Q."/>
        </authorList>
    </citation>
    <scope>NUCLEOTIDE SEQUENCE</scope>
    <source>
        <strain evidence="17">CCM 8862</strain>
    </source>
</reference>
<keyword evidence="9 12" id="KW-0573">Peptidoglycan synthesis</keyword>
<dbReference type="PIRSF" id="PIRSF039102">
    <property type="entry name" value="Ddl/VanB"/>
    <property type="match status" value="1"/>
</dbReference>
<dbReference type="InterPro" id="IPR016185">
    <property type="entry name" value="PreATP-grasp_dom_sf"/>
</dbReference>
<dbReference type="NCBIfam" id="NF002528">
    <property type="entry name" value="PRK01966.1-4"/>
    <property type="match status" value="1"/>
</dbReference>
<dbReference type="PROSITE" id="PS50975">
    <property type="entry name" value="ATP_GRASP"/>
    <property type="match status" value="1"/>
</dbReference>